<proteinExistence type="predicted"/>
<evidence type="ECO:0000313" key="2">
    <source>
        <dbReference type="Proteomes" id="UP000729701"/>
    </source>
</evidence>
<comment type="caution">
    <text evidence="1">The sequence shown here is derived from an EMBL/GenBank/DDBJ whole genome shotgun (WGS) entry which is preliminary data.</text>
</comment>
<accession>A0A951US34</accession>
<protein>
    <submittedName>
        <fullName evidence="1">Uncharacterized protein</fullName>
    </submittedName>
</protein>
<dbReference type="Proteomes" id="UP000729701">
    <property type="component" value="Unassembled WGS sequence"/>
</dbReference>
<dbReference type="InterPro" id="IPR029044">
    <property type="entry name" value="Nucleotide-diphossugar_trans"/>
</dbReference>
<dbReference type="SUPFAM" id="SSF53448">
    <property type="entry name" value="Nucleotide-diphospho-sugar transferases"/>
    <property type="match status" value="1"/>
</dbReference>
<evidence type="ECO:0000313" key="1">
    <source>
        <dbReference type="EMBL" id="MBW4667514.1"/>
    </source>
</evidence>
<reference evidence="1" key="2">
    <citation type="journal article" date="2022" name="Microbiol. Resour. Announc.">
        <title>Metagenome Sequencing to Explore Phylogenomics of Terrestrial Cyanobacteria.</title>
        <authorList>
            <person name="Ward R.D."/>
            <person name="Stajich J.E."/>
            <person name="Johansen J.R."/>
            <person name="Huntemann M."/>
            <person name="Clum A."/>
            <person name="Foster B."/>
            <person name="Foster B."/>
            <person name="Roux S."/>
            <person name="Palaniappan K."/>
            <person name="Varghese N."/>
            <person name="Mukherjee S."/>
            <person name="Reddy T.B.K."/>
            <person name="Daum C."/>
            <person name="Copeland A."/>
            <person name="Chen I.A."/>
            <person name="Ivanova N.N."/>
            <person name="Kyrpides N.C."/>
            <person name="Shapiro N."/>
            <person name="Eloe-Fadrosh E.A."/>
            <person name="Pietrasiak N."/>
        </authorList>
    </citation>
    <scope>NUCLEOTIDE SEQUENCE</scope>
    <source>
        <strain evidence="1">GSE-NOS-MK-12-04C</strain>
    </source>
</reference>
<organism evidence="1 2">
    <name type="scientific">Cyanomargarita calcarea GSE-NOS-MK-12-04C</name>
    <dbReference type="NCBI Taxonomy" id="2839659"/>
    <lineage>
        <taxon>Bacteria</taxon>
        <taxon>Bacillati</taxon>
        <taxon>Cyanobacteriota</taxon>
        <taxon>Cyanophyceae</taxon>
        <taxon>Nostocales</taxon>
        <taxon>Cyanomargaritaceae</taxon>
        <taxon>Cyanomargarita</taxon>
    </lineage>
</organism>
<dbReference type="EMBL" id="JAHHGZ010000007">
    <property type="protein sequence ID" value="MBW4667514.1"/>
    <property type="molecule type" value="Genomic_DNA"/>
</dbReference>
<gene>
    <name evidence="1" type="ORF">KME60_08800</name>
</gene>
<sequence>MLTAICTLFEKDYHYGVGVLANSLYSYGFRGVFWVGYRGNLPSWVKSVKEEKGYQEFPVAEDCVMRFVKLTTPKHLGFYKPDFMHELWENHCPEVDALFYFDPDIVNKCSWDFYQRWVSQGIALCGDSWYLVPANHPRRLAWKEFAQKNGQECKRELDYHYNSGFVGVHKSCKSILSLWQKLEEIGEMTGNSNLQDLYSQKTFECYPYLYGDQTYLNLALMLTTYPLSTVGPDGMDFVPGGTIMSHATVPNVKPWRKQLIMSALNGGSPTVTDKLFWRHAQTPIQVYSDALVLSKQIALRIGSAMGRFMRRPVM</sequence>
<dbReference type="AlphaFoldDB" id="A0A951US34"/>
<reference evidence="1" key="1">
    <citation type="submission" date="2021-05" db="EMBL/GenBank/DDBJ databases">
        <authorList>
            <person name="Pietrasiak N."/>
            <person name="Ward R."/>
            <person name="Stajich J.E."/>
            <person name="Kurbessoian T."/>
        </authorList>
    </citation>
    <scope>NUCLEOTIDE SEQUENCE</scope>
    <source>
        <strain evidence="1">GSE-NOS-MK-12-04C</strain>
    </source>
</reference>
<name>A0A951US34_9CYAN</name>